<evidence type="ECO:0000256" key="11">
    <source>
        <dbReference type="ARBA" id="ARBA00022915"/>
    </source>
</evidence>
<evidence type="ECO:0000313" key="17">
    <source>
        <dbReference type="EMBL" id="ODG90659.1"/>
    </source>
</evidence>
<dbReference type="InterPro" id="IPR002912">
    <property type="entry name" value="ACT_dom"/>
</dbReference>
<keyword evidence="11" id="KW-0220">Diaminopimelate biosynthesis</keyword>
<keyword evidence="9 14" id="KW-0418">Kinase</keyword>
<evidence type="ECO:0000256" key="2">
    <source>
        <dbReference type="ARBA" id="ARBA00004766"/>
    </source>
</evidence>
<dbReference type="Gene3D" id="3.40.1160.10">
    <property type="entry name" value="Acetylglutamate kinase-like"/>
    <property type="match status" value="1"/>
</dbReference>
<keyword evidence="6 15" id="KW-0028">Amino-acid biosynthesis</keyword>
<evidence type="ECO:0000256" key="15">
    <source>
        <dbReference type="RuleBase" id="RU004249"/>
    </source>
</evidence>
<comment type="catalytic activity">
    <reaction evidence="13 14">
        <text>L-aspartate + ATP = 4-phospho-L-aspartate + ADP</text>
        <dbReference type="Rhea" id="RHEA:23776"/>
        <dbReference type="ChEBI" id="CHEBI:29991"/>
        <dbReference type="ChEBI" id="CHEBI:30616"/>
        <dbReference type="ChEBI" id="CHEBI:57535"/>
        <dbReference type="ChEBI" id="CHEBI:456216"/>
        <dbReference type="EC" id="2.7.2.4"/>
    </reaction>
</comment>
<dbReference type="InterPro" id="IPR036393">
    <property type="entry name" value="AceGlu_kinase-like_sf"/>
</dbReference>
<dbReference type="CDD" id="cd04923">
    <property type="entry name" value="ACT_AK-LysC-DapG-like_2"/>
    <property type="match status" value="1"/>
</dbReference>
<dbReference type="Proteomes" id="UP000094580">
    <property type="component" value="Unassembled WGS sequence"/>
</dbReference>
<dbReference type="RefSeq" id="WP_069034552.1">
    <property type="nucleotide sequence ID" value="NZ_MDKC01000033.1"/>
</dbReference>
<dbReference type="EC" id="2.7.2.4" evidence="14"/>
<dbReference type="Gene3D" id="3.30.2130.10">
    <property type="entry name" value="VC0802-like"/>
    <property type="match status" value="1"/>
</dbReference>
<evidence type="ECO:0000256" key="14">
    <source>
        <dbReference type="RuleBase" id="RU003448"/>
    </source>
</evidence>
<keyword evidence="18" id="KW-1185">Reference proteome</keyword>
<comment type="function">
    <text evidence="1">Catalyzes the phosphorylation of the beta-carboxyl group of aspartic acid with ATP to yield 4-phospho-L-aspartate, which is involved in the branched biosynthetic pathway leading to the biosynthesis of amino acids threonine, isoleucine and methionine.</text>
</comment>
<keyword evidence="12" id="KW-0457">Lysine biosynthesis</keyword>
<dbReference type="Pfam" id="PF00696">
    <property type="entry name" value="AA_kinase"/>
    <property type="match status" value="1"/>
</dbReference>
<proteinExistence type="inferred from homology"/>
<dbReference type="PANTHER" id="PTHR21499:SF68">
    <property type="entry name" value="ASPARTOKINASE 2"/>
    <property type="match status" value="1"/>
</dbReference>
<dbReference type="SUPFAM" id="SSF53633">
    <property type="entry name" value="Carbamate kinase-like"/>
    <property type="match status" value="1"/>
</dbReference>
<comment type="pathway">
    <text evidence="2 15">Amino-acid biosynthesis; L-lysine biosynthesis via DAP pathway; (S)-tetrahydrodipicolinate from L-aspartate: step 1/4.</text>
</comment>
<evidence type="ECO:0000256" key="8">
    <source>
        <dbReference type="ARBA" id="ARBA00022741"/>
    </source>
</evidence>
<evidence type="ECO:0000313" key="18">
    <source>
        <dbReference type="Proteomes" id="UP000094580"/>
    </source>
</evidence>
<dbReference type="NCBIfam" id="NF005154">
    <property type="entry name" value="PRK06635.1-2"/>
    <property type="match status" value="1"/>
</dbReference>
<dbReference type="InterPro" id="IPR001341">
    <property type="entry name" value="Asp_kinase"/>
</dbReference>
<keyword evidence="8" id="KW-0547">Nucleotide-binding</keyword>
<organism evidence="17 18">
    <name type="scientific">Gottfriedia luciferensis</name>
    <dbReference type="NCBI Taxonomy" id="178774"/>
    <lineage>
        <taxon>Bacteria</taxon>
        <taxon>Bacillati</taxon>
        <taxon>Bacillota</taxon>
        <taxon>Bacilli</taxon>
        <taxon>Bacillales</taxon>
        <taxon>Bacillaceae</taxon>
        <taxon>Gottfriedia</taxon>
    </lineage>
</organism>
<keyword evidence="7 14" id="KW-0808">Transferase</keyword>
<dbReference type="EMBL" id="MDKC01000033">
    <property type="protein sequence ID" value="ODG90659.1"/>
    <property type="molecule type" value="Genomic_DNA"/>
</dbReference>
<dbReference type="InterPro" id="IPR045865">
    <property type="entry name" value="ACT-like_dom_sf"/>
</dbReference>
<dbReference type="CDD" id="cd04261">
    <property type="entry name" value="AAK_AKii-LysC-BS"/>
    <property type="match status" value="1"/>
</dbReference>
<comment type="caution">
    <text evidence="17">The sequence shown here is derived from an EMBL/GenBank/DDBJ whole genome shotgun (WGS) entry which is preliminary data.</text>
</comment>
<dbReference type="PROSITE" id="PS00324">
    <property type="entry name" value="ASPARTOKINASE"/>
    <property type="match status" value="1"/>
</dbReference>
<dbReference type="NCBIfam" id="NF005155">
    <property type="entry name" value="PRK06635.1-4"/>
    <property type="match status" value="1"/>
</dbReference>
<dbReference type="InterPro" id="IPR054352">
    <property type="entry name" value="ACT_Aspartokinase"/>
</dbReference>
<evidence type="ECO:0000256" key="4">
    <source>
        <dbReference type="ARBA" id="ARBA00005139"/>
    </source>
</evidence>
<dbReference type="SUPFAM" id="SSF55021">
    <property type="entry name" value="ACT-like"/>
    <property type="match status" value="2"/>
</dbReference>
<dbReference type="NCBIfam" id="TIGR00657">
    <property type="entry name" value="asp_kinases"/>
    <property type="match status" value="1"/>
</dbReference>
<dbReference type="NCBIfam" id="NF005156">
    <property type="entry name" value="PRK06635.1-5"/>
    <property type="match status" value="1"/>
</dbReference>
<comment type="similarity">
    <text evidence="5 14">Belongs to the aspartokinase family.</text>
</comment>
<evidence type="ECO:0000256" key="13">
    <source>
        <dbReference type="ARBA" id="ARBA00047872"/>
    </source>
</evidence>
<dbReference type="InterPro" id="IPR005260">
    <property type="entry name" value="Asp_kin_monofn"/>
</dbReference>
<reference evidence="17 18" key="1">
    <citation type="submission" date="2016-07" db="EMBL/GenBank/DDBJ databases">
        <authorList>
            <person name="Townsley L."/>
            <person name="Shank E.A."/>
        </authorList>
    </citation>
    <scope>NUCLEOTIDE SEQUENCE [LARGE SCALE GENOMIC DNA]</scope>
    <source>
        <strain evidence="17 18">CH01</strain>
    </source>
</reference>
<dbReference type="PROSITE" id="PS51671">
    <property type="entry name" value="ACT"/>
    <property type="match status" value="1"/>
</dbReference>
<evidence type="ECO:0000256" key="1">
    <source>
        <dbReference type="ARBA" id="ARBA00003121"/>
    </source>
</evidence>
<evidence type="ECO:0000256" key="3">
    <source>
        <dbReference type="ARBA" id="ARBA00004986"/>
    </source>
</evidence>
<dbReference type="InterPro" id="IPR018042">
    <property type="entry name" value="Aspartate_kinase_CS"/>
</dbReference>
<dbReference type="InterPro" id="IPR001048">
    <property type="entry name" value="Asp/Glu/Uridylate_kinase"/>
</dbReference>
<accession>A0ABX2ZQE0</accession>
<evidence type="ECO:0000256" key="10">
    <source>
        <dbReference type="ARBA" id="ARBA00022840"/>
    </source>
</evidence>
<sequence>MGIIVQKFGGTSVGSIERIQHVAETVTKSYKEGNQVVTVVSAMGHHTDELVSLAAQISPQNSKRELDMLLTTGEQVSISLLAMAIQAKGFKAISLTGWQAGIQTESVHGNARIETIHTDRIQQLLDEGYIVIVAGFQGLGDNNEITTLGRGGSDTTAVALAAALNAERCDIYTDVLGVYTTDPRVEPNASKLSHVSYDEMLELAALGAAVLHPRAVEFAKNYNLIIQVRSSQHDEIGTFIGEETQMEQQSVVRGIAFESNVTRMTLNGLNNHVDLLPKIFTLLASEGIDVDIIIQSVTSDNLVNLSFSIKSENMMEAITVLESKKEFLGYRSFDFESELAKVSIVGSGMVSNPGVAAKMFKFLAESEIPVKMVSTSEIKVSTVVPKSKLQEAVHALHKGYELDRINEEVVVEN</sequence>
<dbReference type="NCBIfam" id="TIGR00656">
    <property type="entry name" value="asp_kin_monofn"/>
    <property type="match status" value="1"/>
</dbReference>
<dbReference type="Pfam" id="PF22468">
    <property type="entry name" value="ACT_9"/>
    <property type="match status" value="1"/>
</dbReference>
<name>A0ABX2ZQE0_9BACI</name>
<evidence type="ECO:0000256" key="6">
    <source>
        <dbReference type="ARBA" id="ARBA00022605"/>
    </source>
</evidence>
<dbReference type="GO" id="GO:0016301">
    <property type="term" value="F:kinase activity"/>
    <property type="evidence" value="ECO:0007669"/>
    <property type="project" value="UniProtKB-KW"/>
</dbReference>
<protein>
    <recommendedName>
        <fullName evidence="14">Aspartokinase</fullName>
        <ecNumber evidence="14">2.7.2.4</ecNumber>
    </recommendedName>
</protein>
<evidence type="ECO:0000256" key="7">
    <source>
        <dbReference type="ARBA" id="ARBA00022679"/>
    </source>
</evidence>
<comment type="pathway">
    <text evidence="4 15">Amino-acid biosynthesis; L-threonine biosynthesis; L-threonine from L-aspartate: step 1/5.</text>
</comment>
<dbReference type="PANTHER" id="PTHR21499">
    <property type="entry name" value="ASPARTATE KINASE"/>
    <property type="match status" value="1"/>
</dbReference>
<evidence type="ECO:0000259" key="16">
    <source>
        <dbReference type="PROSITE" id="PS51671"/>
    </source>
</evidence>
<evidence type="ECO:0000256" key="9">
    <source>
        <dbReference type="ARBA" id="ARBA00022777"/>
    </source>
</evidence>
<evidence type="ECO:0000256" key="12">
    <source>
        <dbReference type="ARBA" id="ARBA00023154"/>
    </source>
</evidence>
<evidence type="ECO:0000256" key="5">
    <source>
        <dbReference type="ARBA" id="ARBA00010122"/>
    </source>
</evidence>
<feature type="domain" description="ACT" evidence="16">
    <location>
        <begin position="264"/>
        <end position="347"/>
    </location>
</feature>
<gene>
    <name evidence="17" type="ORF">BED47_09385</name>
</gene>
<dbReference type="InterPro" id="IPR041740">
    <property type="entry name" value="AKii-LysC-BS"/>
</dbReference>
<keyword evidence="10" id="KW-0067">ATP-binding</keyword>
<comment type="pathway">
    <text evidence="3 15">Amino-acid biosynthesis; L-methionine biosynthesis via de novo pathway; L-homoserine from L-aspartate: step 1/3.</text>
</comment>
<dbReference type="PIRSF" id="PIRSF000726">
    <property type="entry name" value="Asp_kin"/>
    <property type="match status" value="1"/>
</dbReference>
<dbReference type="CDD" id="cd04913">
    <property type="entry name" value="ACT_AKii-LysC-BS-like_1"/>
    <property type="match status" value="1"/>
</dbReference>